<evidence type="ECO:0000313" key="3">
    <source>
        <dbReference type="EMBL" id="SGY54149.1"/>
    </source>
</evidence>
<dbReference type="STRING" id="796604.A0A2X0M577"/>
<sequence>MSVQLLHSHNIRYADSAPSQPPRSSSFLLGPLDSLVTPTIPIAILFVYTKPVHHVSSSFMPLQRIKQALSIFLASYPHLTGRLELDPQTGVRSITDLNKGANLLEAICSEPLDKWIVKHPPGSYPRDPSRTISKTLFAPFQPTLEYVCNHAVLTIQHTIFACGRVSLGFRWFHTLCDAQGAIQFVQDFARLYREIGEELERGPCIKSFMSSLGSFGKDERKMILDFKPGNYHIDQPTSAETEPTSPKNDKSDGAPDETSDPVDQGNSYRPDINMLDIDL</sequence>
<dbReference type="InterPro" id="IPR023213">
    <property type="entry name" value="CAT-like_dom_sf"/>
</dbReference>
<feature type="region of interest" description="Disordered" evidence="2">
    <location>
        <begin position="229"/>
        <end position="279"/>
    </location>
</feature>
<keyword evidence="1" id="KW-0808">Transferase</keyword>
<protein>
    <submittedName>
        <fullName evidence="3">BQ5605_C006g03846 protein</fullName>
    </submittedName>
</protein>
<proteinExistence type="predicted"/>
<dbReference type="PANTHER" id="PTHR31642:SF310">
    <property type="entry name" value="FATTY ALCOHOL:CAFFEOYL-COA ACYLTRANSFERASE"/>
    <property type="match status" value="1"/>
</dbReference>
<evidence type="ECO:0000256" key="2">
    <source>
        <dbReference type="SAM" id="MobiDB-lite"/>
    </source>
</evidence>
<dbReference type="AlphaFoldDB" id="A0A2X0M577"/>
<dbReference type="EMBL" id="FQNC01000044">
    <property type="protein sequence ID" value="SGY54149.1"/>
    <property type="molecule type" value="Genomic_DNA"/>
</dbReference>
<keyword evidence="4" id="KW-1185">Reference proteome</keyword>
<dbReference type="GO" id="GO:0044550">
    <property type="term" value="P:secondary metabolite biosynthetic process"/>
    <property type="evidence" value="ECO:0007669"/>
    <property type="project" value="TreeGrafter"/>
</dbReference>
<dbReference type="InterPro" id="IPR050317">
    <property type="entry name" value="Plant_Fungal_Acyltransferase"/>
</dbReference>
<dbReference type="Proteomes" id="UP000249464">
    <property type="component" value="Unassembled WGS sequence"/>
</dbReference>
<accession>A0A2X0M577</accession>
<dbReference type="PANTHER" id="PTHR31642">
    <property type="entry name" value="TRICHOTHECENE 3-O-ACETYLTRANSFERASE"/>
    <property type="match status" value="1"/>
</dbReference>
<name>A0A2X0M577_9BASI</name>
<dbReference type="Pfam" id="PF02458">
    <property type="entry name" value="Transferase"/>
    <property type="match status" value="1"/>
</dbReference>
<evidence type="ECO:0000256" key="1">
    <source>
        <dbReference type="ARBA" id="ARBA00022679"/>
    </source>
</evidence>
<dbReference type="Gene3D" id="3.30.559.10">
    <property type="entry name" value="Chloramphenicol acetyltransferase-like domain"/>
    <property type="match status" value="1"/>
</dbReference>
<organism evidence="3 4">
    <name type="scientific">Microbotryum silenes-dioicae</name>
    <dbReference type="NCBI Taxonomy" id="796604"/>
    <lineage>
        <taxon>Eukaryota</taxon>
        <taxon>Fungi</taxon>
        <taxon>Dikarya</taxon>
        <taxon>Basidiomycota</taxon>
        <taxon>Pucciniomycotina</taxon>
        <taxon>Microbotryomycetes</taxon>
        <taxon>Microbotryales</taxon>
        <taxon>Microbotryaceae</taxon>
        <taxon>Microbotryum</taxon>
    </lineage>
</organism>
<feature type="compositionally biased region" description="Polar residues" evidence="2">
    <location>
        <begin position="235"/>
        <end position="246"/>
    </location>
</feature>
<dbReference type="GO" id="GO:0016747">
    <property type="term" value="F:acyltransferase activity, transferring groups other than amino-acyl groups"/>
    <property type="evidence" value="ECO:0007669"/>
    <property type="project" value="TreeGrafter"/>
</dbReference>
<reference evidence="3 4" key="1">
    <citation type="submission" date="2016-11" db="EMBL/GenBank/DDBJ databases">
        <authorList>
            <person name="Jaros S."/>
            <person name="Januszkiewicz K."/>
            <person name="Wedrychowicz H."/>
        </authorList>
    </citation>
    <scope>NUCLEOTIDE SEQUENCE [LARGE SCALE GENOMIC DNA]</scope>
</reference>
<evidence type="ECO:0000313" key="4">
    <source>
        <dbReference type="Proteomes" id="UP000249464"/>
    </source>
</evidence>
<gene>
    <name evidence="3" type="primary">BQ5605_C006g03846</name>
    <name evidence="3" type="ORF">BQ5605_C006G03846</name>
</gene>